<dbReference type="InterPro" id="IPR057407">
    <property type="entry name" value="HEAT_TANGO6"/>
</dbReference>
<organism evidence="4 5">
    <name type="scientific">Babjeviella inositovora NRRL Y-12698</name>
    <dbReference type="NCBI Taxonomy" id="984486"/>
    <lineage>
        <taxon>Eukaryota</taxon>
        <taxon>Fungi</taxon>
        <taxon>Dikarya</taxon>
        <taxon>Ascomycota</taxon>
        <taxon>Saccharomycotina</taxon>
        <taxon>Pichiomycetes</taxon>
        <taxon>Serinales incertae sedis</taxon>
        <taxon>Babjeviella</taxon>
    </lineage>
</organism>
<evidence type="ECO:0000313" key="5">
    <source>
        <dbReference type="Proteomes" id="UP000094336"/>
    </source>
</evidence>
<evidence type="ECO:0000256" key="1">
    <source>
        <dbReference type="ARBA" id="ARBA00005724"/>
    </source>
</evidence>
<feature type="domain" description="RNA polymerase II assembly factor Rtp1 C-terminal" evidence="2">
    <location>
        <begin position="733"/>
        <end position="836"/>
    </location>
</feature>
<evidence type="ECO:0000259" key="3">
    <source>
        <dbReference type="Pfam" id="PF23565"/>
    </source>
</evidence>
<dbReference type="InterPro" id="IPR019451">
    <property type="entry name" value="Rtp1_C1"/>
</dbReference>
<dbReference type="SUPFAM" id="SSF48371">
    <property type="entry name" value="ARM repeat"/>
    <property type="match status" value="1"/>
</dbReference>
<proteinExistence type="inferred from homology"/>
<dbReference type="GeneID" id="30146892"/>
<dbReference type="Pfam" id="PF23565">
    <property type="entry name" value="ARM_TANGO6"/>
    <property type="match status" value="1"/>
</dbReference>
<dbReference type="InterPro" id="IPR016024">
    <property type="entry name" value="ARM-type_fold"/>
</dbReference>
<dbReference type="PANTHER" id="PTHR20959">
    <property type="entry name" value="TRANSPORT AND GOLGI ORGANIZATION PROTEIN 6 FAMILY MEMBER"/>
    <property type="match status" value="1"/>
</dbReference>
<dbReference type="OrthoDB" id="39591at2759"/>
<keyword evidence="5" id="KW-1185">Reference proteome</keyword>
<dbReference type="PANTHER" id="PTHR20959:SF1">
    <property type="entry name" value="TRANSPORT AND GOLGI ORGANIZATION PROTEIN 6 HOMOLOG"/>
    <property type="match status" value="1"/>
</dbReference>
<evidence type="ECO:0000259" key="2">
    <source>
        <dbReference type="Pfam" id="PF10363"/>
    </source>
</evidence>
<protein>
    <submittedName>
        <fullName evidence="4">Uncharacterized protein</fullName>
    </submittedName>
</protein>
<reference evidence="5" key="1">
    <citation type="submission" date="2016-05" db="EMBL/GenBank/DDBJ databases">
        <title>Comparative genomics of biotechnologically important yeasts.</title>
        <authorList>
            <consortium name="DOE Joint Genome Institute"/>
            <person name="Riley R."/>
            <person name="Haridas S."/>
            <person name="Wolfe K.H."/>
            <person name="Lopes M.R."/>
            <person name="Hittinger C.T."/>
            <person name="Goker M."/>
            <person name="Salamov A."/>
            <person name="Wisecaver J."/>
            <person name="Long T.M."/>
            <person name="Aerts A.L."/>
            <person name="Barry K."/>
            <person name="Choi C."/>
            <person name="Clum A."/>
            <person name="Coughlan A.Y."/>
            <person name="Deshpande S."/>
            <person name="Douglass A.P."/>
            <person name="Hanson S.J."/>
            <person name="Klenk H.-P."/>
            <person name="Labutti K."/>
            <person name="Lapidus A."/>
            <person name="Lindquist E."/>
            <person name="Lipzen A."/>
            <person name="Meier-Kolthoff J.P."/>
            <person name="Ohm R.A."/>
            <person name="Otillar R.P."/>
            <person name="Pangilinan J."/>
            <person name="Peng Y."/>
            <person name="Rokas A."/>
            <person name="Rosa C.A."/>
            <person name="Scheuner C."/>
            <person name="Sibirny A.A."/>
            <person name="Slot J.C."/>
            <person name="Stielow J.B."/>
            <person name="Sun H."/>
            <person name="Kurtzman C.P."/>
            <person name="Blackwell M."/>
            <person name="Grigoriev I.V."/>
            <person name="Jeffries T.W."/>
        </authorList>
    </citation>
    <scope>NUCLEOTIDE SEQUENCE [LARGE SCALE GENOMIC DNA]</scope>
    <source>
        <strain evidence="5">NRRL Y-12698</strain>
    </source>
</reference>
<gene>
    <name evidence="4" type="ORF">BABINDRAFT_161851</name>
</gene>
<dbReference type="RefSeq" id="XP_018984781.1">
    <property type="nucleotide sequence ID" value="XM_019129039.1"/>
</dbReference>
<dbReference type="InterPro" id="IPR039600">
    <property type="entry name" value="TANGO6/Rtp1"/>
</dbReference>
<accession>A0A1E3QP38</accession>
<feature type="domain" description="TANGO6 HEAT repeat" evidence="3">
    <location>
        <begin position="294"/>
        <end position="544"/>
    </location>
</feature>
<dbReference type="EMBL" id="KV454432">
    <property type="protein sequence ID" value="ODQ79453.1"/>
    <property type="molecule type" value="Genomic_DNA"/>
</dbReference>
<dbReference type="Proteomes" id="UP000094336">
    <property type="component" value="Unassembled WGS sequence"/>
</dbReference>
<dbReference type="AlphaFoldDB" id="A0A1E3QP38"/>
<evidence type="ECO:0000313" key="4">
    <source>
        <dbReference type="EMBL" id="ODQ79453.1"/>
    </source>
</evidence>
<comment type="similarity">
    <text evidence="1">Belongs to the Tango6 family.</text>
</comment>
<dbReference type="GO" id="GO:0009306">
    <property type="term" value="P:protein secretion"/>
    <property type="evidence" value="ECO:0007669"/>
    <property type="project" value="TreeGrafter"/>
</dbReference>
<sequence length="989" mass="109968">MVKIEDITPMAKIGDKGPAEIPLMKAEPQVDTPTDGLQQLKERSTKQLHKPQFLGNSPLDLLFQSLEVALQDVNLDDPIGTLYSSLFQGATHASDSHMRLAVTDKLLAQLLAIQVQTIAAKAENRDIISIALHDLKTFSKVLNLLLVQCVYPALPTNVGIPLDQRRLKTFKKRLTVSKVTDTDESFALLMLLQRQLTAVFSKDGDVRDLLMKGTGYSDYLIITMTLVTHPAFVERQKALPTAERVTLEDFSLVEQLSSTYELFSTYSLLMTIRSPVYFKGFVTRRITHLPVDRADGVRALIEFIVGLRDGEDVSIERFDHVARIVLSKPQEMPTAAYFSNVCSQLYDILVLINQPVLTSVAAYVVEKLFERNKLVCRDFFFKLIWSNLSPSPETKQEEVKKRDEESKTTDQEVALTITGEAKLNNTINVLISVSKKSSSGFLQALLEPVLLPLWAYAMFVKRSKKLTEVVTNILVSFFAITDNSTLLDMVAKNLLFQSAGWAFQTGPNGLVVIEATRPAVQVTNERFFEDVEVAVELYIGLLGDLSDSLLQGQFLRIVQRWMGVETVEKLGETENPFVMLMDLRLLEGIGKKYKDRLARSPKEILDLVEYVLKGFLAESAPQPEYTAIIPGSSVKEEADSDDEDDFQDDGTGLASSTASLTVVLELLSAIITETNPAELSSTCFTVVTSIQGLLAQLEANTAAQALLSRINTLLSGEQRPASKSEADAKTLTVAITSLNDPLIPIRAHGLYLLRELVNKKSDVVGLDFVVELHLAQLKDPEPFIYLNVIKGLEALLEWDRGKTLPLLVDLYQKDGNVDERLRIGEVLLRFIQSTNEAFAGAWADLVVGTTLRMIRRDGEADNRMRMSAMSLLGVCCKTNPAAISRHVSDALDCTLGILQLEKEQDAAIMRRAAIVLVHDLIMGSNGLDGFPKSYGLKCLNCLRYITETDVDLLTREQAANVAELMRELINDKLMANAEVIPQSYNRFRI</sequence>
<name>A0A1E3QP38_9ASCO</name>
<dbReference type="Pfam" id="PF10363">
    <property type="entry name" value="RTP1_C1"/>
    <property type="match status" value="1"/>
</dbReference>